<comment type="caution">
    <text evidence="1">The sequence shown here is derived from an EMBL/GenBank/DDBJ whole genome shotgun (WGS) entry which is preliminary data.</text>
</comment>
<organism evidence="1 2">
    <name type="scientific">Winogradskyella luteola</name>
    <dbReference type="NCBI Taxonomy" id="2828330"/>
    <lineage>
        <taxon>Bacteria</taxon>
        <taxon>Pseudomonadati</taxon>
        <taxon>Bacteroidota</taxon>
        <taxon>Flavobacteriia</taxon>
        <taxon>Flavobacteriales</taxon>
        <taxon>Flavobacteriaceae</taxon>
        <taxon>Winogradskyella</taxon>
    </lineage>
</organism>
<name>A0A9X1JQP2_9FLAO</name>
<dbReference type="RefSeq" id="WP_218545670.1">
    <property type="nucleotide sequence ID" value="NZ_JAGSPD010000005.1"/>
</dbReference>
<proteinExistence type="predicted"/>
<sequence>MRYSKEEIIEKAKTTMDQIGWNYNREKEITAIYEPKEKEIEEARKYINDEKILEKYIENLRNFWTIGFDFEPESEIEYNSMFLEIDDDSGEPYRISHKQATMNVLINEDGKYYLDTHTSS</sequence>
<protein>
    <submittedName>
        <fullName evidence="1">Uncharacterized protein</fullName>
    </submittedName>
</protein>
<evidence type="ECO:0000313" key="1">
    <source>
        <dbReference type="EMBL" id="MBV7269108.1"/>
    </source>
</evidence>
<dbReference type="EMBL" id="JAGSPD010000005">
    <property type="protein sequence ID" value="MBV7269108.1"/>
    <property type="molecule type" value="Genomic_DNA"/>
</dbReference>
<dbReference type="AlphaFoldDB" id="A0A9X1JQP2"/>
<gene>
    <name evidence="1" type="ORF">KCG49_07905</name>
</gene>
<accession>A0A9X1JQP2</accession>
<dbReference type="Proteomes" id="UP001138894">
    <property type="component" value="Unassembled WGS sequence"/>
</dbReference>
<keyword evidence="2" id="KW-1185">Reference proteome</keyword>
<reference evidence="1" key="1">
    <citation type="submission" date="2021-04" db="EMBL/GenBank/DDBJ databases">
        <authorList>
            <person name="Pira H."/>
            <person name="Risdian C."/>
            <person name="Wink J."/>
        </authorList>
    </citation>
    <scope>NUCLEOTIDE SEQUENCE</scope>
    <source>
        <strain evidence="1">WHY3</strain>
    </source>
</reference>
<evidence type="ECO:0000313" key="2">
    <source>
        <dbReference type="Proteomes" id="UP001138894"/>
    </source>
</evidence>